<sequence>MTIKPSVIALACLVTNLTYAQPIAELNFEHSNENMTVNYGDITSITRTNITPITGNYSLQVNAHSYFEIERTFELSQTFTKPTPFEISFDVQLPKLTYSQISDNTFLHTSFTLEFDDGSIVQTYGSDAHIIPPQVQSIHSFDTRTTLPKNKLIKRISIQWRVHLLEEMPIVFDNIKASLGENHGEDSTVITHFPLQGHFESATQAELDKYFIGNPSIVTYPTVPEQHAVQINADSNGYFKLRFEKNNLFLAHSTPDYLSTIVSLHNPSSESRVVRFSGYADYTKVLSGTAHTITNYNTLVLAANETKYVPLMLDFSDDDDTSAISAVNFEIESNDVILLDNVQMYSASTTGDGAITHVSNNYESGQVDFSSRYPDDVSISIDQDTPIYGANSLKLVLSPWRQASYSHFFPWGQDIFANQIHAQLDLNATQADYGKPIQVCTDVYYHGGERDSFCEERVLGKGSFQINQLYTLDQTKALYRLIMRVRSFSSVPATVIIDNFSLKYWRHFN</sequence>
<accession>A0A0C1MU28</accession>
<reference evidence="2 3" key="1">
    <citation type="submission" date="2014-12" db="EMBL/GenBank/DDBJ databases">
        <title>Draft Genome Sequence of Pseudoalteromonas luteoviolacea HI1.</title>
        <authorList>
            <person name="Asahina A.Y."/>
            <person name="Hadfield M.G."/>
        </authorList>
    </citation>
    <scope>NUCLEOTIDE SEQUENCE [LARGE SCALE GENOMIC DNA]</scope>
    <source>
        <strain evidence="2 3">HI1</strain>
    </source>
</reference>
<evidence type="ECO:0000313" key="2">
    <source>
        <dbReference type="EMBL" id="KID58303.1"/>
    </source>
</evidence>
<dbReference type="OrthoDB" id="6311977at2"/>
<dbReference type="RefSeq" id="WP_039608597.1">
    <property type="nucleotide sequence ID" value="NZ_JWIC01000004.1"/>
</dbReference>
<dbReference type="Proteomes" id="UP000031327">
    <property type="component" value="Unassembled WGS sequence"/>
</dbReference>
<gene>
    <name evidence="2" type="ORF">JF50_06410</name>
</gene>
<proteinExistence type="predicted"/>
<dbReference type="AlphaFoldDB" id="A0A0C1MU28"/>
<feature type="signal peptide" evidence="1">
    <location>
        <begin position="1"/>
        <end position="20"/>
    </location>
</feature>
<evidence type="ECO:0000313" key="3">
    <source>
        <dbReference type="Proteomes" id="UP000031327"/>
    </source>
</evidence>
<protein>
    <recommendedName>
        <fullName evidence="4">PEGA domain-containing protein</fullName>
    </recommendedName>
</protein>
<dbReference type="EMBL" id="JWIC01000004">
    <property type="protein sequence ID" value="KID58303.1"/>
    <property type="molecule type" value="Genomic_DNA"/>
</dbReference>
<keyword evidence="1" id="KW-0732">Signal</keyword>
<evidence type="ECO:0008006" key="4">
    <source>
        <dbReference type="Google" id="ProtNLM"/>
    </source>
</evidence>
<feature type="chain" id="PRO_5002136121" description="PEGA domain-containing protein" evidence="1">
    <location>
        <begin position="21"/>
        <end position="509"/>
    </location>
</feature>
<name>A0A0C1MU28_9GAMM</name>
<evidence type="ECO:0000256" key="1">
    <source>
        <dbReference type="SAM" id="SignalP"/>
    </source>
</evidence>
<organism evidence="2 3">
    <name type="scientific">Pseudoalteromonas luteoviolacea</name>
    <dbReference type="NCBI Taxonomy" id="43657"/>
    <lineage>
        <taxon>Bacteria</taxon>
        <taxon>Pseudomonadati</taxon>
        <taxon>Pseudomonadota</taxon>
        <taxon>Gammaproteobacteria</taxon>
        <taxon>Alteromonadales</taxon>
        <taxon>Pseudoalteromonadaceae</taxon>
        <taxon>Pseudoalteromonas</taxon>
    </lineage>
</organism>
<comment type="caution">
    <text evidence="2">The sequence shown here is derived from an EMBL/GenBank/DDBJ whole genome shotgun (WGS) entry which is preliminary data.</text>
</comment>